<evidence type="ECO:0000256" key="2">
    <source>
        <dbReference type="ARBA" id="ARBA00022527"/>
    </source>
</evidence>
<sequence>MAEFTVPALDLAAERLSKLFPSSDETRTLSDAEIEQVATLLEGQDEVYSQAPRAYIVLWIIGRLDILGDLLKSGFSDFCFPVESTSLPPSLDPAVRRAIVQTQHVVLTKSVDLEKGENGKHRHFGKEDPLPFKTLRRLGAGGYSQVDLIKSRISCKQYALKRIPRRTAFWNNSKQAVRQFAAEMQLIKALKHRHIVQFVGSFTDPKYLGMIISPVADMNLAEYMDLMAAQKAPPNLTSLRSFFGCLATALQYLHDQSIRHRDIKPQNILIDGGNVLFTDFGLSKDYSDHAGSTTSGVTAMTPRYSAPEVAAGDPRNTSADIWSLGCVFLEMVVVLKHHSTEWMRGYFSDYGQQQQRW</sequence>
<evidence type="ECO:0000313" key="9">
    <source>
        <dbReference type="Proteomes" id="UP000325902"/>
    </source>
</evidence>
<protein>
    <submittedName>
        <fullName evidence="8">Serine/threonine-protein kinase Nek4</fullName>
    </submittedName>
</protein>
<proteinExistence type="inferred from homology"/>
<dbReference type="SUPFAM" id="SSF56112">
    <property type="entry name" value="Protein kinase-like (PK-like)"/>
    <property type="match status" value="1"/>
</dbReference>
<comment type="caution">
    <text evidence="8">The sequence shown here is derived from an EMBL/GenBank/DDBJ whole genome shotgun (WGS) entry which is preliminary data.</text>
</comment>
<dbReference type="InterPro" id="IPR008271">
    <property type="entry name" value="Ser/Thr_kinase_AS"/>
</dbReference>
<evidence type="ECO:0000313" key="8">
    <source>
        <dbReference type="EMBL" id="KAB2568992.1"/>
    </source>
</evidence>
<name>A0A5N5CUK1_9PEZI</name>
<dbReference type="PROSITE" id="PS00108">
    <property type="entry name" value="PROTEIN_KINASE_ST"/>
    <property type="match status" value="1"/>
</dbReference>
<keyword evidence="5 8" id="KW-0418">Kinase</keyword>
<evidence type="ECO:0000256" key="1">
    <source>
        <dbReference type="ARBA" id="ARBA00006529"/>
    </source>
</evidence>
<dbReference type="PROSITE" id="PS50011">
    <property type="entry name" value="PROTEIN_KINASE_DOM"/>
    <property type="match status" value="1"/>
</dbReference>
<organism evidence="8 9">
    <name type="scientific">Lasiodiplodia theobromae</name>
    <dbReference type="NCBI Taxonomy" id="45133"/>
    <lineage>
        <taxon>Eukaryota</taxon>
        <taxon>Fungi</taxon>
        <taxon>Dikarya</taxon>
        <taxon>Ascomycota</taxon>
        <taxon>Pezizomycotina</taxon>
        <taxon>Dothideomycetes</taxon>
        <taxon>Dothideomycetes incertae sedis</taxon>
        <taxon>Botryosphaeriales</taxon>
        <taxon>Botryosphaeriaceae</taxon>
        <taxon>Lasiodiplodia</taxon>
    </lineage>
</organism>
<dbReference type="InterPro" id="IPR000719">
    <property type="entry name" value="Prot_kinase_dom"/>
</dbReference>
<feature type="domain" description="Protein kinase" evidence="7">
    <location>
        <begin position="132"/>
        <end position="357"/>
    </location>
</feature>
<evidence type="ECO:0000256" key="4">
    <source>
        <dbReference type="ARBA" id="ARBA00022741"/>
    </source>
</evidence>
<dbReference type="Proteomes" id="UP000325902">
    <property type="component" value="Unassembled WGS sequence"/>
</dbReference>
<dbReference type="GO" id="GO:0004674">
    <property type="term" value="F:protein serine/threonine kinase activity"/>
    <property type="evidence" value="ECO:0007669"/>
    <property type="project" value="UniProtKB-KW"/>
</dbReference>
<dbReference type="CDD" id="cd00180">
    <property type="entry name" value="PKc"/>
    <property type="match status" value="1"/>
</dbReference>
<keyword evidence="3" id="KW-0808">Transferase</keyword>
<dbReference type="PANTHER" id="PTHR11584:SF369">
    <property type="entry name" value="MITOGEN-ACTIVATED PROTEIN KINASE KINASE KINASE 19-RELATED"/>
    <property type="match status" value="1"/>
</dbReference>
<comment type="similarity">
    <text evidence="1">Belongs to the protein kinase superfamily. STE Ser/Thr protein kinase family. MAP kinase kinase kinase subfamily.</text>
</comment>
<keyword evidence="4" id="KW-0547">Nucleotide-binding</keyword>
<dbReference type="InterPro" id="IPR011009">
    <property type="entry name" value="Kinase-like_dom_sf"/>
</dbReference>
<dbReference type="Gene3D" id="1.10.510.10">
    <property type="entry name" value="Transferase(Phosphotransferase) domain 1"/>
    <property type="match status" value="1"/>
</dbReference>
<accession>A0A5N5CUK1</accession>
<dbReference type="GO" id="GO:0005524">
    <property type="term" value="F:ATP binding"/>
    <property type="evidence" value="ECO:0007669"/>
    <property type="project" value="UniProtKB-KW"/>
</dbReference>
<dbReference type="PANTHER" id="PTHR11584">
    <property type="entry name" value="SERINE/THREONINE PROTEIN KINASE"/>
    <property type="match status" value="1"/>
</dbReference>
<reference evidence="8 9" key="1">
    <citation type="journal article" date="2019" name="Sci. Rep.">
        <title>A multi-omics analysis of the grapevine pathogen Lasiodiplodia theobromae reveals that temperature affects the expression of virulence- and pathogenicity-related genes.</title>
        <authorList>
            <person name="Felix C."/>
            <person name="Meneses R."/>
            <person name="Goncalves M.F.M."/>
            <person name="Tilleman L."/>
            <person name="Duarte A.S."/>
            <person name="Jorrin-Novo J.V."/>
            <person name="Van de Peer Y."/>
            <person name="Deforce D."/>
            <person name="Van Nieuwerburgh F."/>
            <person name="Esteves A.C."/>
            <person name="Alves A."/>
        </authorList>
    </citation>
    <scope>NUCLEOTIDE SEQUENCE [LARGE SCALE GENOMIC DNA]</scope>
    <source>
        <strain evidence="8 9">LA-SOL3</strain>
    </source>
</reference>
<evidence type="ECO:0000256" key="6">
    <source>
        <dbReference type="ARBA" id="ARBA00022840"/>
    </source>
</evidence>
<keyword evidence="6" id="KW-0067">ATP-binding</keyword>
<dbReference type="Pfam" id="PF00069">
    <property type="entry name" value="Pkinase"/>
    <property type="match status" value="1"/>
</dbReference>
<evidence type="ECO:0000256" key="5">
    <source>
        <dbReference type="ARBA" id="ARBA00022777"/>
    </source>
</evidence>
<dbReference type="SMART" id="SM00220">
    <property type="entry name" value="S_TKc"/>
    <property type="match status" value="1"/>
</dbReference>
<evidence type="ECO:0000259" key="7">
    <source>
        <dbReference type="PROSITE" id="PS50011"/>
    </source>
</evidence>
<keyword evidence="9" id="KW-1185">Reference proteome</keyword>
<dbReference type="OrthoDB" id="4062651at2759"/>
<dbReference type="EMBL" id="VCHE01000242">
    <property type="protein sequence ID" value="KAB2568992.1"/>
    <property type="molecule type" value="Genomic_DNA"/>
</dbReference>
<keyword evidence="2" id="KW-0723">Serine/threonine-protein kinase</keyword>
<dbReference type="AlphaFoldDB" id="A0A5N5CUK1"/>
<gene>
    <name evidence="8" type="primary">NEK4</name>
    <name evidence="8" type="ORF">DBV05_g12330</name>
</gene>
<evidence type="ECO:0000256" key="3">
    <source>
        <dbReference type="ARBA" id="ARBA00022679"/>
    </source>
</evidence>